<evidence type="ECO:0000313" key="3">
    <source>
        <dbReference type="Proteomes" id="UP001303160"/>
    </source>
</evidence>
<keyword evidence="1" id="KW-1133">Transmembrane helix</keyword>
<keyword evidence="1" id="KW-0812">Transmembrane</keyword>
<keyword evidence="3" id="KW-1185">Reference proteome</keyword>
<dbReference type="InterPro" id="IPR031563">
    <property type="entry name" value="MOT1/MOT2"/>
</dbReference>
<accession>A0AAN7AUL1</accession>
<protein>
    <recommendedName>
        <fullName evidence="4">Molybdate transporter 1</fullName>
    </recommendedName>
</protein>
<dbReference type="EMBL" id="MU863935">
    <property type="protein sequence ID" value="KAK4199192.1"/>
    <property type="molecule type" value="Genomic_DNA"/>
</dbReference>
<reference evidence="2" key="2">
    <citation type="submission" date="2023-05" db="EMBL/GenBank/DDBJ databases">
        <authorList>
            <consortium name="Lawrence Berkeley National Laboratory"/>
            <person name="Steindorff A."/>
            <person name="Hensen N."/>
            <person name="Bonometti L."/>
            <person name="Westerberg I."/>
            <person name="Brannstrom I.O."/>
            <person name="Guillou S."/>
            <person name="Cros-Aarteil S."/>
            <person name="Calhoun S."/>
            <person name="Haridas S."/>
            <person name="Kuo A."/>
            <person name="Mondo S."/>
            <person name="Pangilinan J."/>
            <person name="Riley R."/>
            <person name="Labutti K."/>
            <person name="Andreopoulos B."/>
            <person name="Lipzen A."/>
            <person name="Chen C."/>
            <person name="Yanf M."/>
            <person name="Daum C."/>
            <person name="Ng V."/>
            <person name="Clum A."/>
            <person name="Ohm R."/>
            <person name="Martin F."/>
            <person name="Silar P."/>
            <person name="Natvig D."/>
            <person name="Lalanne C."/>
            <person name="Gautier V."/>
            <person name="Ament-Velasquez S.L."/>
            <person name="Kruys A."/>
            <person name="Hutchinson M.I."/>
            <person name="Powell A.J."/>
            <person name="Barry K."/>
            <person name="Miller A.N."/>
            <person name="Grigoriev I.V."/>
            <person name="Debuchy R."/>
            <person name="Gladieux P."/>
            <person name="Thoren M.H."/>
            <person name="Johannesson H."/>
        </authorList>
    </citation>
    <scope>NUCLEOTIDE SEQUENCE</scope>
    <source>
        <strain evidence="2">CBS 315.58</strain>
    </source>
</reference>
<dbReference type="PANTHER" id="PTHR31970">
    <property type="match status" value="1"/>
</dbReference>
<sequence length="400" mass="41308">MSPFQSLVAINRRNLAVFRHAPLSEISGALGDLGSFLPLTLALALRGAISLPATLITSGLFNMATGAVFGVPLPVQPMKAIAAATLVAPESASPRPQAAGLLVSLVLLFLSLTGLLRTLSQHTPSSLVKGIQLGTGLSLINSSSSLLLLSPSISLVAFLPLLLTISHPRFPYALLVFVAGIAFTLPNHIPSLAPWMPVVEVPKFWPLELPLSMAVAQLPLTVLNSVIAVEALTGELIPGVGGVRATGLGVSVATMNLIGAWVGAMPVCHGAGGLAAQWRFGARSGASVMALGVVKVAAGWLWGEGLERLLKTFPEGVLGVMLAAAGVELAGKGLDLSRGEDQGEDGLNAEERLVITLMTAAGMVATKNAAIGFLIGGLCYGCYRLKNRGEESGERTGLLR</sequence>
<feature type="transmembrane region" description="Helical" evidence="1">
    <location>
        <begin position="139"/>
        <end position="163"/>
    </location>
</feature>
<evidence type="ECO:0000313" key="2">
    <source>
        <dbReference type="EMBL" id="KAK4199192.1"/>
    </source>
</evidence>
<name>A0AAN7AUL1_9PEZI</name>
<proteinExistence type="predicted"/>
<dbReference type="Proteomes" id="UP001303160">
    <property type="component" value="Unassembled WGS sequence"/>
</dbReference>
<evidence type="ECO:0000256" key="1">
    <source>
        <dbReference type="SAM" id="Phobius"/>
    </source>
</evidence>
<dbReference type="AlphaFoldDB" id="A0AAN7AUL1"/>
<reference evidence="2" key="1">
    <citation type="journal article" date="2023" name="Mol. Phylogenet. Evol.">
        <title>Genome-scale phylogeny and comparative genomics of the fungal order Sordariales.</title>
        <authorList>
            <person name="Hensen N."/>
            <person name="Bonometti L."/>
            <person name="Westerberg I."/>
            <person name="Brannstrom I.O."/>
            <person name="Guillou S."/>
            <person name="Cros-Aarteil S."/>
            <person name="Calhoun S."/>
            <person name="Haridas S."/>
            <person name="Kuo A."/>
            <person name="Mondo S."/>
            <person name="Pangilinan J."/>
            <person name="Riley R."/>
            <person name="LaButti K."/>
            <person name="Andreopoulos B."/>
            <person name="Lipzen A."/>
            <person name="Chen C."/>
            <person name="Yan M."/>
            <person name="Daum C."/>
            <person name="Ng V."/>
            <person name="Clum A."/>
            <person name="Steindorff A."/>
            <person name="Ohm R.A."/>
            <person name="Martin F."/>
            <person name="Silar P."/>
            <person name="Natvig D.O."/>
            <person name="Lalanne C."/>
            <person name="Gautier V."/>
            <person name="Ament-Velasquez S.L."/>
            <person name="Kruys A."/>
            <person name="Hutchinson M.I."/>
            <person name="Powell A.J."/>
            <person name="Barry K."/>
            <person name="Miller A.N."/>
            <person name="Grigoriev I.V."/>
            <person name="Debuchy R."/>
            <person name="Gladieux P."/>
            <person name="Hiltunen Thoren M."/>
            <person name="Johannesson H."/>
        </authorList>
    </citation>
    <scope>NUCLEOTIDE SEQUENCE</scope>
    <source>
        <strain evidence="2">CBS 315.58</strain>
    </source>
</reference>
<evidence type="ECO:0008006" key="4">
    <source>
        <dbReference type="Google" id="ProtNLM"/>
    </source>
</evidence>
<feature type="transmembrane region" description="Helical" evidence="1">
    <location>
        <begin position="354"/>
        <end position="380"/>
    </location>
</feature>
<feature type="transmembrane region" description="Helical" evidence="1">
    <location>
        <begin position="98"/>
        <end position="119"/>
    </location>
</feature>
<gene>
    <name evidence="2" type="ORF">QBC40DRAFT_176967</name>
</gene>
<feature type="transmembrane region" description="Helical" evidence="1">
    <location>
        <begin position="170"/>
        <end position="189"/>
    </location>
</feature>
<dbReference type="PANTHER" id="PTHR31970:SF9">
    <property type="entry name" value="MOLYBDATE TRANSPORTER 2"/>
    <property type="match status" value="1"/>
</dbReference>
<dbReference type="GO" id="GO:0015098">
    <property type="term" value="F:molybdate ion transmembrane transporter activity"/>
    <property type="evidence" value="ECO:0007669"/>
    <property type="project" value="InterPro"/>
</dbReference>
<comment type="caution">
    <text evidence="2">The sequence shown here is derived from an EMBL/GenBank/DDBJ whole genome shotgun (WGS) entry which is preliminary data.</text>
</comment>
<organism evidence="2 3">
    <name type="scientific">Triangularia verruculosa</name>
    <dbReference type="NCBI Taxonomy" id="2587418"/>
    <lineage>
        <taxon>Eukaryota</taxon>
        <taxon>Fungi</taxon>
        <taxon>Dikarya</taxon>
        <taxon>Ascomycota</taxon>
        <taxon>Pezizomycotina</taxon>
        <taxon>Sordariomycetes</taxon>
        <taxon>Sordariomycetidae</taxon>
        <taxon>Sordariales</taxon>
        <taxon>Podosporaceae</taxon>
        <taxon>Triangularia</taxon>
    </lineage>
</organism>
<keyword evidence="1" id="KW-0472">Membrane</keyword>
<feature type="transmembrane region" description="Helical" evidence="1">
    <location>
        <begin position="284"/>
        <end position="303"/>
    </location>
</feature>
<feature type="transmembrane region" description="Helical" evidence="1">
    <location>
        <begin position="245"/>
        <end position="264"/>
    </location>
</feature>
<dbReference type="Pfam" id="PF16983">
    <property type="entry name" value="MFS_MOT1"/>
    <property type="match status" value="2"/>
</dbReference>